<organism evidence="1 2">
    <name type="scientific">Araneus ventricosus</name>
    <name type="common">Orbweaver spider</name>
    <name type="synonym">Epeira ventricosa</name>
    <dbReference type="NCBI Taxonomy" id="182803"/>
    <lineage>
        <taxon>Eukaryota</taxon>
        <taxon>Metazoa</taxon>
        <taxon>Ecdysozoa</taxon>
        <taxon>Arthropoda</taxon>
        <taxon>Chelicerata</taxon>
        <taxon>Arachnida</taxon>
        <taxon>Araneae</taxon>
        <taxon>Araneomorphae</taxon>
        <taxon>Entelegynae</taxon>
        <taxon>Araneoidea</taxon>
        <taxon>Araneidae</taxon>
        <taxon>Araneus</taxon>
    </lineage>
</organism>
<reference evidence="1 2" key="1">
    <citation type="journal article" date="2019" name="Sci. Rep.">
        <title>Orb-weaving spider Araneus ventricosus genome elucidates the spidroin gene catalogue.</title>
        <authorList>
            <person name="Kono N."/>
            <person name="Nakamura H."/>
            <person name="Ohtoshi R."/>
            <person name="Moran D.A.P."/>
            <person name="Shinohara A."/>
            <person name="Yoshida Y."/>
            <person name="Fujiwara M."/>
            <person name="Mori M."/>
            <person name="Tomita M."/>
            <person name="Arakawa K."/>
        </authorList>
    </citation>
    <scope>NUCLEOTIDE SEQUENCE [LARGE SCALE GENOMIC DNA]</scope>
</reference>
<evidence type="ECO:0000313" key="1">
    <source>
        <dbReference type="EMBL" id="GBM28027.1"/>
    </source>
</evidence>
<dbReference type="Proteomes" id="UP000499080">
    <property type="component" value="Unassembled WGS sequence"/>
</dbReference>
<proteinExistence type="predicted"/>
<dbReference type="AlphaFoldDB" id="A0A4Y2EGU5"/>
<dbReference type="EMBL" id="BGPR01000601">
    <property type="protein sequence ID" value="GBM28027.1"/>
    <property type="molecule type" value="Genomic_DNA"/>
</dbReference>
<gene>
    <name evidence="1" type="ORF">AVEN_27419_1</name>
</gene>
<evidence type="ECO:0000313" key="2">
    <source>
        <dbReference type="Proteomes" id="UP000499080"/>
    </source>
</evidence>
<sequence>MLAKKAERAMAISQRVIQQRSNARLPKENAIEMDPSFAFFIYFGLRKSFEIPFPLFSANFHSVVFVCDIVWHARPSCFLTSAFSPCHILSSMKDCFLREGIISPEGGWGKERGISGRNLSEEIRKLNWTNALKCLCKGRLLFPSAFIILDLFLALKLLH</sequence>
<accession>A0A4Y2EGU5</accession>
<keyword evidence="2" id="KW-1185">Reference proteome</keyword>
<name>A0A4Y2EGU5_ARAVE</name>
<protein>
    <submittedName>
        <fullName evidence="1">Uncharacterized protein</fullName>
    </submittedName>
</protein>
<comment type="caution">
    <text evidence="1">The sequence shown here is derived from an EMBL/GenBank/DDBJ whole genome shotgun (WGS) entry which is preliminary data.</text>
</comment>